<organism evidence="5 6">
    <name type="scientific">Furculomyces boomerangus</name>
    <dbReference type="NCBI Taxonomy" id="61424"/>
    <lineage>
        <taxon>Eukaryota</taxon>
        <taxon>Fungi</taxon>
        <taxon>Fungi incertae sedis</taxon>
        <taxon>Zoopagomycota</taxon>
        <taxon>Kickxellomycotina</taxon>
        <taxon>Harpellomycetes</taxon>
        <taxon>Harpellales</taxon>
        <taxon>Harpellaceae</taxon>
        <taxon>Furculomyces</taxon>
    </lineage>
</organism>
<dbReference type="STRING" id="61424.A0A2T9YGS5"/>
<dbReference type="InterPro" id="IPR036291">
    <property type="entry name" value="NAD(P)-bd_dom_sf"/>
</dbReference>
<dbReference type="PANTHER" id="PTHR42901:SF1">
    <property type="entry name" value="ALCOHOL DEHYDROGENASE"/>
    <property type="match status" value="1"/>
</dbReference>
<protein>
    <recommendedName>
        <fullName evidence="7">Oxidoreductase</fullName>
    </recommendedName>
</protein>
<dbReference type="OrthoDB" id="6251714at2759"/>
<proteinExistence type="inferred from homology"/>
<evidence type="ECO:0000313" key="5">
    <source>
        <dbReference type="EMBL" id="PVU91509.1"/>
    </source>
</evidence>
<keyword evidence="6" id="KW-1185">Reference proteome</keyword>
<evidence type="ECO:0000256" key="3">
    <source>
        <dbReference type="ARBA" id="ARBA00023002"/>
    </source>
</evidence>
<dbReference type="PANTHER" id="PTHR42901">
    <property type="entry name" value="ALCOHOL DEHYDROGENASE"/>
    <property type="match status" value="1"/>
</dbReference>
<dbReference type="PROSITE" id="PS00061">
    <property type="entry name" value="ADH_SHORT"/>
    <property type="match status" value="1"/>
</dbReference>
<dbReference type="Gene3D" id="3.40.50.720">
    <property type="entry name" value="NAD(P)-binding Rossmann-like Domain"/>
    <property type="match status" value="1"/>
</dbReference>
<comment type="caution">
    <text evidence="5">The sequence shown here is derived from an EMBL/GenBank/DDBJ whole genome shotgun (WGS) entry which is preliminary data.</text>
</comment>
<keyword evidence="3" id="KW-0560">Oxidoreductase</keyword>
<evidence type="ECO:0000313" key="6">
    <source>
        <dbReference type="Proteomes" id="UP000245699"/>
    </source>
</evidence>
<evidence type="ECO:0000256" key="4">
    <source>
        <dbReference type="RuleBase" id="RU000363"/>
    </source>
</evidence>
<dbReference type="SUPFAM" id="SSF51735">
    <property type="entry name" value="NAD(P)-binding Rossmann-fold domains"/>
    <property type="match status" value="1"/>
</dbReference>
<evidence type="ECO:0008006" key="7">
    <source>
        <dbReference type="Google" id="ProtNLM"/>
    </source>
</evidence>
<dbReference type="EMBL" id="MBFT01000413">
    <property type="protein sequence ID" value="PVU91509.1"/>
    <property type="molecule type" value="Genomic_DNA"/>
</dbReference>
<comment type="similarity">
    <text evidence="1 4">Belongs to the short-chain dehydrogenases/reductases (SDR) family.</text>
</comment>
<dbReference type="Proteomes" id="UP000245699">
    <property type="component" value="Unassembled WGS sequence"/>
</dbReference>
<sequence length="263" mass="28787">MLERLVGKNIVITGASAGIGKSTALLFAKYGSNLILTARRESLLEELKKEIIEINPTVKVHIIKLDVTDHAAIKAEFGNLPEWASKIDVLVNNAGLSLGLDPVKDVPDERIDIMYNTNIKGLIWMTQQVLPQMLEANEGHIINVGSIVGFMPYPTGGIYASTKFAVRAITDALRMETLESNIKVSEIMPGYVMTEFGKVRFEGDESKVKKFYEGAQTLTGDDVAETIIFTASRNPRSVISSISVVPNGQANSLVTFRKTTNSQ</sequence>
<evidence type="ECO:0000256" key="2">
    <source>
        <dbReference type="ARBA" id="ARBA00022857"/>
    </source>
</evidence>
<dbReference type="Pfam" id="PF00106">
    <property type="entry name" value="adh_short"/>
    <property type="match status" value="1"/>
</dbReference>
<dbReference type="InterPro" id="IPR020904">
    <property type="entry name" value="Sc_DH/Rdtase_CS"/>
</dbReference>
<dbReference type="FunFam" id="3.40.50.720:FF:000047">
    <property type="entry name" value="NADP-dependent L-serine/L-allo-threonine dehydrogenase"/>
    <property type="match status" value="1"/>
</dbReference>
<accession>A0A2T9YGS5</accession>
<dbReference type="GO" id="GO:0016616">
    <property type="term" value="F:oxidoreductase activity, acting on the CH-OH group of donors, NAD or NADP as acceptor"/>
    <property type="evidence" value="ECO:0007669"/>
    <property type="project" value="UniProtKB-ARBA"/>
</dbReference>
<reference evidence="5 6" key="1">
    <citation type="journal article" date="2018" name="MBio">
        <title>Comparative Genomics Reveals the Core Gene Toolbox for the Fungus-Insect Symbiosis.</title>
        <authorList>
            <person name="Wang Y."/>
            <person name="Stata M."/>
            <person name="Wang W."/>
            <person name="Stajich J.E."/>
            <person name="White M.M."/>
            <person name="Moncalvo J.M."/>
        </authorList>
    </citation>
    <scope>NUCLEOTIDE SEQUENCE [LARGE SCALE GENOMIC DNA]</scope>
    <source>
        <strain evidence="5 6">AUS-77-4</strain>
    </source>
</reference>
<dbReference type="AlphaFoldDB" id="A0A2T9YGS5"/>
<dbReference type="PRINTS" id="PR00080">
    <property type="entry name" value="SDRFAMILY"/>
</dbReference>
<dbReference type="PRINTS" id="PR00081">
    <property type="entry name" value="GDHRDH"/>
</dbReference>
<name>A0A2T9YGS5_9FUNG</name>
<gene>
    <name evidence="5" type="ORF">BB559_004097</name>
</gene>
<dbReference type="PIRSF" id="PIRSF000126">
    <property type="entry name" value="11-beta-HSD1"/>
    <property type="match status" value="1"/>
</dbReference>
<evidence type="ECO:0000256" key="1">
    <source>
        <dbReference type="ARBA" id="ARBA00006484"/>
    </source>
</evidence>
<dbReference type="InterPro" id="IPR002347">
    <property type="entry name" value="SDR_fam"/>
</dbReference>
<keyword evidence="2" id="KW-0521">NADP</keyword>